<dbReference type="GO" id="GO:0003824">
    <property type="term" value="F:catalytic activity"/>
    <property type="evidence" value="ECO:0007669"/>
    <property type="project" value="InterPro"/>
</dbReference>
<dbReference type="SUPFAM" id="SSF54197">
    <property type="entry name" value="HIT-like"/>
    <property type="match status" value="1"/>
</dbReference>
<dbReference type="Pfam" id="PF01230">
    <property type="entry name" value="HIT"/>
    <property type="match status" value="1"/>
</dbReference>
<evidence type="ECO:0000313" key="4">
    <source>
        <dbReference type="Proteomes" id="UP000248662"/>
    </source>
</evidence>
<dbReference type="Gene3D" id="3.30.428.10">
    <property type="entry name" value="HIT-like"/>
    <property type="match status" value="1"/>
</dbReference>
<protein>
    <submittedName>
        <fullName evidence="3">HIT domain-containing protein</fullName>
    </submittedName>
</protein>
<reference evidence="3 4" key="1">
    <citation type="submission" date="2018-06" db="EMBL/GenBank/DDBJ databases">
        <title>Carbapenemase-producing Acinetobacter spp. from environmental sources in an hospital from French Polynesia.</title>
        <authorList>
            <person name="Bonnin R.A."/>
            <person name="Levy M."/>
            <person name="Cuzon G."/>
            <person name="Dortet L."/>
            <person name="Naas T."/>
        </authorList>
    </citation>
    <scope>NUCLEOTIDE SEQUENCE [LARGE SCALE GENOMIC DNA]</scope>
    <source>
        <strain evidence="3 4">R10</strain>
    </source>
</reference>
<comment type="caution">
    <text evidence="3">The sequence shown here is derived from an EMBL/GenBank/DDBJ whole genome shotgun (WGS) entry which is preliminary data.</text>
</comment>
<sequence>MSNSCIFCSIVNNKLPHHLIDSNDNFMAFLTIFPNTEGATVIIPKKHYASYAFDLDDEVLSGLVLYAKMIAKKLDGFFEDVGRTALVFEGFGVDHVHAKLFPMHGTKQSHENWKPINSSVDKYFTEYEGYISSHDFKREEDSKLAILAEKIRNFELTN</sequence>
<dbReference type="PROSITE" id="PS51084">
    <property type="entry name" value="HIT_2"/>
    <property type="match status" value="1"/>
</dbReference>
<evidence type="ECO:0000259" key="2">
    <source>
        <dbReference type="PROSITE" id="PS51084"/>
    </source>
</evidence>
<accession>A0A3F3MS95</accession>
<proteinExistence type="predicted"/>
<dbReference type="PANTHER" id="PTHR46648:SF1">
    <property type="entry name" value="ADENOSINE 5'-MONOPHOSPHORAMIDASE HNT1"/>
    <property type="match status" value="1"/>
</dbReference>
<dbReference type="PANTHER" id="PTHR46648">
    <property type="entry name" value="HIT FAMILY PROTEIN 1"/>
    <property type="match status" value="1"/>
</dbReference>
<dbReference type="InterPro" id="IPR011146">
    <property type="entry name" value="HIT-like"/>
</dbReference>
<evidence type="ECO:0000313" key="3">
    <source>
        <dbReference type="EMBL" id="PZM18817.1"/>
    </source>
</evidence>
<dbReference type="InterPro" id="IPR001310">
    <property type="entry name" value="Histidine_triad_HIT"/>
</dbReference>
<gene>
    <name evidence="3" type="ORF">DOL94_02020</name>
</gene>
<dbReference type="AlphaFoldDB" id="A0A3F3MS95"/>
<dbReference type="RefSeq" id="WP_087696062.1">
    <property type="nucleotide sequence ID" value="NZ_QKWF01000014.1"/>
</dbReference>
<feature type="domain" description="HIT" evidence="2">
    <location>
        <begin position="6"/>
        <end position="113"/>
    </location>
</feature>
<dbReference type="InterPro" id="IPR036265">
    <property type="entry name" value="HIT-like_sf"/>
</dbReference>
<dbReference type="EMBL" id="QKWF01000014">
    <property type="protein sequence ID" value="PZM18817.1"/>
    <property type="molecule type" value="Genomic_DNA"/>
</dbReference>
<comment type="caution">
    <text evidence="1">Lacks conserved residue(s) required for the propagation of feature annotation.</text>
</comment>
<dbReference type="GO" id="GO:0009117">
    <property type="term" value="P:nucleotide metabolic process"/>
    <property type="evidence" value="ECO:0007669"/>
    <property type="project" value="TreeGrafter"/>
</dbReference>
<evidence type="ECO:0000256" key="1">
    <source>
        <dbReference type="PROSITE-ProRule" id="PRU00464"/>
    </source>
</evidence>
<name>A0A3F3MS95_ACIBA</name>
<organism evidence="3 4">
    <name type="scientific">Acinetobacter baumannii</name>
    <dbReference type="NCBI Taxonomy" id="470"/>
    <lineage>
        <taxon>Bacteria</taxon>
        <taxon>Pseudomonadati</taxon>
        <taxon>Pseudomonadota</taxon>
        <taxon>Gammaproteobacteria</taxon>
        <taxon>Moraxellales</taxon>
        <taxon>Moraxellaceae</taxon>
        <taxon>Acinetobacter</taxon>
        <taxon>Acinetobacter calcoaceticus/baumannii complex</taxon>
    </lineage>
</organism>
<dbReference type="Proteomes" id="UP000248662">
    <property type="component" value="Unassembled WGS sequence"/>
</dbReference>